<keyword evidence="6" id="KW-1185">Reference proteome</keyword>
<evidence type="ECO:0000259" key="4">
    <source>
        <dbReference type="PROSITE" id="PS51186"/>
    </source>
</evidence>
<dbReference type="GO" id="GO:0008080">
    <property type="term" value="F:N-acetyltransferase activity"/>
    <property type="evidence" value="ECO:0007669"/>
    <property type="project" value="TreeGrafter"/>
</dbReference>
<evidence type="ECO:0000256" key="3">
    <source>
        <dbReference type="ARBA" id="ARBA00023315"/>
    </source>
</evidence>
<dbReference type="Gene3D" id="3.40.630.30">
    <property type="match status" value="1"/>
</dbReference>
<evidence type="ECO:0000313" key="6">
    <source>
        <dbReference type="Proteomes" id="UP001328107"/>
    </source>
</evidence>
<evidence type="ECO:0000256" key="2">
    <source>
        <dbReference type="ARBA" id="ARBA00022679"/>
    </source>
</evidence>
<organism evidence="5 6">
    <name type="scientific">Pristionchus mayeri</name>
    <dbReference type="NCBI Taxonomy" id="1317129"/>
    <lineage>
        <taxon>Eukaryota</taxon>
        <taxon>Metazoa</taxon>
        <taxon>Ecdysozoa</taxon>
        <taxon>Nematoda</taxon>
        <taxon>Chromadorea</taxon>
        <taxon>Rhabditida</taxon>
        <taxon>Rhabditina</taxon>
        <taxon>Diplogasteromorpha</taxon>
        <taxon>Diplogasteroidea</taxon>
        <taxon>Neodiplogasteridae</taxon>
        <taxon>Pristionchus</taxon>
    </lineage>
</organism>
<dbReference type="CDD" id="cd04301">
    <property type="entry name" value="NAT_SF"/>
    <property type="match status" value="1"/>
</dbReference>
<dbReference type="FunFam" id="3.40.630.30:FF:000064">
    <property type="entry name" value="GNAT family acetyltransferase"/>
    <property type="match status" value="1"/>
</dbReference>
<protein>
    <recommendedName>
        <fullName evidence="4">N-acetyltransferase domain-containing protein</fullName>
    </recommendedName>
</protein>
<dbReference type="SUPFAM" id="SSF55729">
    <property type="entry name" value="Acyl-CoA N-acyltransferases (Nat)"/>
    <property type="match status" value="1"/>
</dbReference>
<proteinExistence type="inferred from homology"/>
<keyword evidence="2" id="KW-0808">Transferase</keyword>
<dbReference type="InterPro" id="IPR016181">
    <property type="entry name" value="Acyl_CoA_acyltransferase"/>
</dbReference>
<accession>A0AAN5HYC5</accession>
<comment type="similarity">
    <text evidence="1">Belongs to the acetyltransferase family.</text>
</comment>
<dbReference type="Proteomes" id="UP001328107">
    <property type="component" value="Unassembled WGS sequence"/>
</dbReference>
<sequence>MQLRAAKKEDLPGIFDLIVGLATFQKKESQVTLTLDDLKKNFDDGFCNGFIIGNEAEKIAGMTLYHFRFSSWNGMSIYVNDLLVRPEYRNMTYGTQLLTAVAKMAKEKSVGLITWHVLDWNTAAIGFYDSVARVSREQDGERYLEYKMTREDVEKLAI</sequence>
<dbReference type="EMBL" id="BTRK01000004">
    <property type="protein sequence ID" value="GMR45016.1"/>
    <property type="molecule type" value="Genomic_DNA"/>
</dbReference>
<dbReference type="Pfam" id="PF00583">
    <property type="entry name" value="Acetyltransf_1"/>
    <property type="match status" value="1"/>
</dbReference>
<comment type="caution">
    <text evidence="5">The sequence shown here is derived from an EMBL/GenBank/DDBJ whole genome shotgun (WGS) entry which is preliminary data.</text>
</comment>
<dbReference type="AlphaFoldDB" id="A0AAN5HYC5"/>
<reference evidence="6" key="1">
    <citation type="submission" date="2022-10" db="EMBL/GenBank/DDBJ databases">
        <title>Genome assembly of Pristionchus species.</title>
        <authorList>
            <person name="Yoshida K."/>
            <person name="Sommer R.J."/>
        </authorList>
    </citation>
    <scope>NUCLEOTIDE SEQUENCE [LARGE SCALE GENOMIC DNA]</scope>
    <source>
        <strain evidence="6">RS5460</strain>
    </source>
</reference>
<feature type="domain" description="N-acetyltransferase" evidence="4">
    <location>
        <begin position="1"/>
        <end position="151"/>
    </location>
</feature>
<evidence type="ECO:0000256" key="1">
    <source>
        <dbReference type="ARBA" id="ARBA00008694"/>
    </source>
</evidence>
<dbReference type="PROSITE" id="PS51186">
    <property type="entry name" value="GNAT"/>
    <property type="match status" value="1"/>
</dbReference>
<name>A0AAN5HYC5_9BILA</name>
<dbReference type="PANTHER" id="PTHR10545">
    <property type="entry name" value="DIAMINE N-ACETYLTRANSFERASE"/>
    <property type="match status" value="1"/>
</dbReference>
<keyword evidence="3" id="KW-0012">Acyltransferase</keyword>
<gene>
    <name evidence="5" type="ORF">PMAYCL1PPCAC_15211</name>
</gene>
<dbReference type="InterPro" id="IPR000182">
    <property type="entry name" value="GNAT_dom"/>
</dbReference>
<dbReference type="InterPro" id="IPR051016">
    <property type="entry name" value="Diverse_Substrate_AcTransf"/>
</dbReference>
<evidence type="ECO:0000313" key="5">
    <source>
        <dbReference type="EMBL" id="GMR45016.1"/>
    </source>
</evidence>
<dbReference type="PANTHER" id="PTHR10545:SF29">
    <property type="entry name" value="GH14572P-RELATED"/>
    <property type="match status" value="1"/>
</dbReference>